<dbReference type="EMBL" id="JFZB01000002">
    <property type="protein sequence ID" value="KFI30176.1"/>
    <property type="molecule type" value="Genomic_DNA"/>
</dbReference>
<evidence type="ECO:0000313" key="2">
    <source>
        <dbReference type="Proteomes" id="UP000028824"/>
    </source>
</evidence>
<keyword evidence="2" id="KW-1185">Reference proteome</keyword>
<organism evidence="1 2">
    <name type="scientific">Paenirhodobacter enshiensis</name>
    <dbReference type="NCBI Taxonomy" id="1105367"/>
    <lineage>
        <taxon>Bacteria</taxon>
        <taxon>Pseudomonadati</taxon>
        <taxon>Pseudomonadota</taxon>
        <taxon>Alphaproteobacteria</taxon>
        <taxon>Rhodobacterales</taxon>
        <taxon>Rhodobacter group</taxon>
        <taxon>Paenirhodobacter</taxon>
    </lineage>
</organism>
<dbReference type="GO" id="GO:0019825">
    <property type="term" value="F:oxygen binding"/>
    <property type="evidence" value="ECO:0007669"/>
    <property type="project" value="InterPro"/>
</dbReference>
<dbReference type="AlphaFoldDB" id="A0A086Y7C6"/>
<dbReference type="InterPro" id="IPR012292">
    <property type="entry name" value="Globin/Proto"/>
</dbReference>
<dbReference type="eggNOG" id="COG2346">
    <property type="taxonomic scope" value="Bacteria"/>
</dbReference>
<sequence length="136" mass="14832">MSSAVPPRFEISEADIDRVVRLFYARVRLHPVLGPIFAARVGDWPSHEAKVARFWKGAILHSGGYEGSPMMAHRRAGNVRPAHFPEWLGTFDIVLRETLSPEAAAGWSALAHRIGTGLRQGVEDIGSAAGAVPKLR</sequence>
<gene>
    <name evidence="1" type="ORF">CG50_06835</name>
</gene>
<dbReference type="OrthoDB" id="25954at2"/>
<protein>
    <submittedName>
        <fullName evidence="1">Globin family protein</fullName>
    </submittedName>
</protein>
<dbReference type="Gene3D" id="1.10.490.10">
    <property type="entry name" value="Globins"/>
    <property type="match status" value="1"/>
</dbReference>
<name>A0A086Y7C6_9RHOB</name>
<dbReference type="STRING" id="1105367.CG50_06835"/>
<dbReference type="RefSeq" id="WP_036634619.1">
    <property type="nucleotide sequence ID" value="NZ_JFZB01000002.1"/>
</dbReference>
<dbReference type="SUPFAM" id="SSF46458">
    <property type="entry name" value="Globin-like"/>
    <property type="match status" value="1"/>
</dbReference>
<dbReference type="CDD" id="cd08916">
    <property type="entry name" value="TrHb3_P"/>
    <property type="match status" value="1"/>
</dbReference>
<proteinExistence type="predicted"/>
<reference evidence="1 2" key="1">
    <citation type="submission" date="2014-03" db="EMBL/GenBank/DDBJ databases">
        <title>Genome of Paenirhodobacter enshiensis DW2-9.</title>
        <authorList>
            <person name="Wang D."/>
            <person name="Wang G."/>
        </authorList>
    </citation>
    <scope>NUCLEOTIDE SEQUENCE [LARGE SCALE GENOMIC DNA]</scope>
    <source>
        <strain evidence="1 2">DW2-9</strain>
    </source>
</reference>
<accession>A0A086Y7C6</accession>
<dbReference type="Proteomes" id="UP000028824">
    <property type="component" value="Unassembled WGS sequence"/>
</dbReference>
<comment type="caution">
    <text evidence="1">The sequence shown here is derived from an EMBL/GenBank/DDBJ whole genome shotgun (WGS) entry which is preliminary data.</text>
</comment>
<dbReference type="InterPro" id="IPR009050">
    <property type="entry name" value="Globin-like_sf"/>
</dbReference>
<dbReference type="GO" id="GO:0020037">
    <property type="term" value="F:heme binding"/>
    <property type="evidence" value="ECO:0007669"/>
    <property type="project" value="InterPro"/>
</dbReference>
<evidence type="ECO:0000313" key="1">
    <source>
        <dbReference type="EMBL" id="KFI30176.1"/>
    </source>
</evidence>